<feature type="domain" description="Sulfatase-modifying factor enzyme-like" evidence="1">
    <location>
        <begin position="43"/>
        <end position="301"/>
    </location>
</feature>
<reference evidence="2 3" key="1">
    <citation type="submission" date="2024-09" db="EMBL/GenBank/DDBJ databases">
        <authorList>
            <person name="D'Angelo T."/>
        </authorList>
    </citation>
    <scope>NUCLEOTIDE SEQUENCE [LARGE SCALE GENOMIC DNA]</scope>
    <source>
        <strain evidence="2">SAG AM-311-F02</strain>
    </source>
</reference>
<gene>
    <name evidence="2" type="ORF">ACFL2Z_01315</name>
</gene>
<evidence type="ECO:0000313" key="2">
    <source>
        <dbReference type="EMBL" id="MFC1799538.1"/>
    </source>
</evidence>
<dbReference type="InterPro" id="IPR005532">
    <property type="entry name" value="SUMF_dom"/>
</dbReference>
<evidence type="ECO:0000313" key="3">
    <source>
        <dbReference type="Proteomes" id="UP001594288"/>
    </source>
</evidence>
<keyword evidence="3" id="KW-1185">Reference proteome</keyword>
<dbReference type="SUPFAM" id="SSF56436">
    <property type="entry name" value="C-type lectin-like"/>
    <property type="match status" value="1"/>
</dbReference>
<dbReference type="EMBL" id="JBHPEI010000012">
    <property type="protein sequence ID" value="MFC1799538.1"/>
    <property type="molecule type" value="Genomic_DNA"/>
</dbReference>
<name>A0ABV6YNA2_UNCEI</name>
<dbReference type="PANTHER" id="PTHR23150:SF19">
    <property type="entry name" value="FORMYLGLYCINE-GENERATING ENZYME"/>
    <property type="match status" value="1"/>
</dbReference>
<accession>A0ABV6YNA2</accession>
<dbReference type="InterPro" id="IPR016187">
    <property type="entry name" value="CTDL_fold"/>
</dbReference>
<evidence type="ECO:0000259" key="1">
    <source>
        <dbReference type="Pfam" id="PF03781"/>
    </source>
</evidence>
<comment type="caution">
    <text evidence="2">The sequence shown here is derived from an EMBL/GenBank/DDBJ whole genome shotgun (WGS) entry which is preliminary data.</text>
</comment>
<sequence length="316" mass="35807">MKTLICMSLAFIILCLGGCSHEPGSEGKITARRVDTGVDPRTWARVPAGEFLRGQHQEETMVDYDFEIMATQVTNIRYVAYLQAAYAAGKIKIVDDQIMGYYPGDEFHGHNHEFEVPEGDKLHMPLGWPGVRISFETDRFEVNEGFENHPVTMVTWFGAWAYCEFYGWRLPTEIEWEKAARGPDGRTYPWGEEIALNQANFYSTRHAFAKAFGDFVNTTPAGYFGGDEIDGYQTADGRSPYGLYDMAGNVWQWCGDDYPDMHLRYMRGGSFNNYEYNLRVWARNSAAPDYYGVNVGFRCARGGRAQVHPRGAGHGQ</sequence>
<dbReference type="InterPro" id="IPR042095">
    <property type="entry name" value="SUMF_sf"/>
</dbReference>
<dbReference type="Proteomes" id="UP001594288">
    <property type="component" value="Unassembled WGS sequence"/>
</dbReference>
<protein>
    <submittedName>
        <fullName evidence="2">Formylglycine-generating enzyme family protein</fullName>
    </submittedName>
</protein>
<dbReference type="InterPro" id="IPR051043">
    <property type="entry name" value="Sulfatase_Mod_Factor_Kinase"/>
</dbReference>
<dbReference type="Pfam" id="PF03781">
    <property type="entry name" value="FGE-sulfatase"/>
    <property type="match status" value="1"/>
</dbReference>
<organism evidence="2 3">
    <name type="scientific">Eiseniibacteriota bacterium</name>
    <dbReference type="NCBI Taxonomy" id="2212470"/>
    <lineage>
        <taxon>Bacteria</taxon>
        <taxon>Candidatus Eiseniibacteriota</taxon>
    </lineage>
</organism>
<dbReference type="Gene3D" id="3.90.1580.10">
    <property type="entry name" value="paralog of FGE (formylglycine-generating enzyme)"/>
    <property type="match status" value="1"/>
</dbReference>
<dbReference type="PANTHER" id="PTHR23150">
    <property type="entry name" value="SULFATASE MODIFYING FACTOR 1, 2"/>
    <property type="match status" value="1"/>
</dbReference>
<proteinExistence type="predicted"/>